<organism evidence="1">
    <name type="scientific">marine sediment metagenome</name>
    <dbReference type="NCBI Taxonomy" id="412755"/>
    <lineage>
        <taxon>unclassified sequences</taxon>
        <taxon>metagenomes</taxon>
        <taxon>ecological metagenomes</taxon>
    </lineage>
</organism>
<reference evidence="1" key="1">
    <citation type="journal article" date="2014" name="Front. Microbiol.">
        <title>High frequency of phylogenetically diverse reductive dehalogenase-homologous genes in deep subseafloor sedimentary metagenomes.</title>
        <authorList>
            <person name="Kawai M."/>
            <person name="Futagami T."/>
            <person name="Toyoda A."/>
            <person name="Takaki Y."/>
            <person name="Nishi S."/>
            <person name="Hori S."/>
            <person name="Arai W."/>
            <person name="Tsubouchi T."/>
            <person name="Morono Y."/>
            <person name="Uchiyama I."/>
            <person name="Ito T."/>
            <person name="Fujiyama A."/>
            <person name="Inagaki F."/>
            <person name="Takami H."/>
        </authorList>
    </citation>
    <scope>NUCLEOTIDE SEQUENCE</scope>
    <source>
        <strain evidence="1">Expedition CK06-06</strain>
    </source>
</reference>
<dbReference type="EMBL" id="BART01020477">
    <property type="protein sequence ID" value="GAH04174.1"/>
    <property type="molecule type" value="Genomic_DNA"/>
</dbReference>
<dbReference type="AlphaFoldDB" id="X1DGK5"/>
<gene>
    <name evidence="1" type="ORF">S01H4_38036</name>
</gene>
<name>X1DGK5_9ZZZZ</name>
<protein>
    <submittedName>
        <fullName evidence="1">Uncharacterized protein</fullName>
    </submittedName>
</protein>
<sequence length="51" mass="6267">KEVISKRFGHFINVEGWWDRAKQFGKDEKAWLDERKIMSFEQLLETQPWNN</sequence>
<proteinExistence type="predicted"/>
<feature type="non-terminal residue" evidence="1">
    <location>
        <position position="1"/>
    </location>
</feature>
<evidence type="ECO:0000313" key="1">
    <source>
        <dbReference type="EMBL" id="GAH04174.1"/>
    </source>
</evidence>
<accession>X1DGK5</accession>
<comment type="caution">
    <text evidence="1">The sequence shown here is derived from an EMBL/GenBank/DDBJ whole genome shotgun (WGS) entry which is preliminary data.</text>
</comment>